<sequence length="200" mass="21790">MGNPLGEDLKFTNAADVFKRLESSAEAGFNGLVIGAVSPADFGQLVAERDRRGRRWRLFMLPDLAVAIVTIPSAPHEQAHFRLYRHVILQLNAMGINAQWTDAQATTFNSLNGSGQGEAGVSESMASLRAKAHWWFSTSDYHMKVIVLVKVAVAQAVMTIEKWTAVRHSGADSNRRGATTTRSDTCRACYTGARAPAADQ</sequence>
<keyword evidence="2" id="KW-1185">Reference proteome</keyword>
<proteinExistence type="predicted"/>
<gene>
    <name evidence="1" type="ORF">SCUCBS95973_001183</name>
</gene>
<dbReference type="Proteomes" id="UP001642405">
    <property type="component" value="Unassembled WGS sequence"/>
</dbReference>
<dbReference type="EMBL" id="CAWUHB010000004">
    <property type="protein sequence ID" value="CAK7211639.1"/>
    <property type="molecule type" value="Genomic_DNA"/>
</dbReference>
<reference evidence="1 2" key="1">
    <citation type="submission" date="2024-01" db="EMBL/GenBank/DDBJ databases">
        <authorList>
            <person name="Allen C."/>
            <person name="Tagirdzhanova G."/>
        </authorList>
    </citation>
    <scope>NUCLEOTIDE SEQUENCE [LARGE SCALE GENOMIC DNA]</scope>
</reference>
<name>A0ABP0AWK8_9PEZI</name>
<evidence type="ECO:0000313" key="2">
    <source>
        <dbReference type="Proteomes" id="UP001642405"/>
    </source>
</evidence>
<evidence type="ECO:0000313" key="1">
    <source>
        <dbReference type="EMBL" id="CAK7211639.1"/>
    </source>
</evidence>
<protein>
    <submittedName>
        <fullName evidence="1">Uncharacterized protein</fullName>
    </submittedName>
</protein>
<organism evidence="1 2">
    <name type="scientific">Sporothrix curviconia</name>
    <dbReference type="NCBI Taxonomy" id="1260050"/>
    <lineage>
        <taxon>Eukaryota</taxon>
        <taxon>Fungi</taxon>
        <taxon>Dikarya</taxon>
        <taxon>Ascomycota</taxon>
        <taxon>Pezizomycotina</taxon>
        <taxon>Sordariomycetes</taxon>
        <taxon>Sordariomycetidae</taxon>
        <taxon>Ophiostomatales</taxon>
        <taxon>Ophiostomataceae</taxon>
        <taxon>Sporothrix</taxon>
    </lineage>
</organism>
<accession>A0ABP0AWK8</accession>
<comment type="caution">
    <text evidence="1">The sequence shown here is derived from an EMBL/GenBank/DDBJ whole genome shotgun (WGS) entry which is preliminary data.</text>
</comment>